<protein>
    <submittedName>
        <fullName evidence="1">Uncharacterized protein</fullName>
    </submittedName>
</protein>
<proteinExistence type="predicted"/>
<accession>A0A381TPG0</accession>
<name>A0A381TPG0_9ZZZZ</name>
<dbReference type="AlphaFoldDB" id="A0A381TPG0"/>
<dbReference type="EMBL" id="UINC01004907">
    <property type="protein sequence ID" value="SVA17719.1"/>
    <property type="molecule type" value="Genomic_DNA"/>
</dbReference>
<organism evidence="1">
    <name type="scientific">marine metagenome</name>
    <dbReference type="NCBI Taxonomy" id="408172"/>
    <lineage>
        <taxon>unclassified sequences</taxon>
        <taxon>metagenomes</taxon>
        <taxon>ecological metagenomes</taxon>
    </lineage>
</organism>
<gene>
    <name evidence="1" type="ORF">METZ01_LOCUS70573</name>
</gene>
<evidence type="ECO:0000313" key="1">
    <source>
        <dbReference type="EMBL" id="SVA17719.1"/>
    </source>
</evidence>
<reference evidence="1" key="1">
    <citation type="submission" date="2018-05" db="EMBL/GenBank/DDBJ databases">
        <authorList>
            <person name="Lanie J.A."/>
            <person name="Ng W.-L."/>
            <person name="Kazmierczak K.M."/>
            <person name="Andrzejewski T.M."/>
            <person name="Davidsen T.M."/>
            <person name="Wayne K.J."/>
            <person name="Tettelin H."/>
            <person name="Glass J.I."/>
            <person name="Rusch D."/>
            <person name="Podicherti R."/>
            <person name="Tsui H.-C.T."/>
            <person name="Winkler M.E."/>
        </authorList>
    </citation>
    <scope>NUCLEOTIDE SEQUENCE</scope>
</reference>
<sequence length="27" mass="3145">MLHRDFGLEVFLFKLYIMRSCSAVPNG</sequence>